<accession>C1IC32</accession>
<dbReference type="Gene3D" id="2.60.120.620">
    <property type="entry name" value="q2cbj1_9rhob like domain"/>
    <property type="match status" value="1"/>
</dbReference>
<dbReference type="AlphaFoldDB" id="C1IC32"/>
<organism evidence="1">
    <name type="scientific">Streptomyces asoensis</name>
    <dbReference type="NCBI Taxonomy" id="249586"/>
    <lineage>
        <taxon>Bacteria</taxon>
        <taxon>Bacillati</taxon>
        <taxon>Actinomycetota</taxon>
        <taxon>Actinomycetes</taxon>
        <taxon>Kitasatosporales</taxon>
        <taxon>Streptomycetaceae</taxon>
        <taxon>Streptomyces</taxon>
    </lineage>
</organism>
<reference evidence="3" key="4">
    <citation type="submission" date="2023-07" db="EMBL/GenBank/DDBJ databases">
        <title>Whole genome shotgun sequence of Streptomyces cacaoi subsp. asoensis NBRC 13813.</title>
        <authorList>
            <person name="Komaki H."/>
            <person name="Tamura T."/>
        </authorList>
    </citation>
    <scope>NUCLEOTIDE SEQUENCE [LARGE SCALE GENOMIC DNA]</scope>
    <source>
        <strain evidence="3">NBRC 13813</strain>
    </source>
</reference>
<reference evidence="2" key="3">
    <citation type="submission" date="2020-09" db="EMBL/GenBank/DDBJ databases">
        <title>Whole genome shotgun sequence of Streptomyces cacaoi subsp. asoensis NBRC 13813.</title>
        <authorList>
            <person name="Komaki H."/>
            <person name="Tamura T."/>
        </authorList>
    </citation>
    <scope>NUCLEOTIDE SEQUENCE</scope>
    <source>
        <strain evidence="2">NBRC 13813</strain>
    </source>
</reference>
<evidence type="ECO:0000313" key="1">
    <source>
        <dbReference type="EMBL" id="ABX24501.1"/>
    </source>
</evidence>
<name>C1IC32_9ACTN</name>
<reference evidence="1" key="1">
    <citation type="journal article" date="2009" name="J. Biol. Chem.">
        <title>Characterization of the polyoxin biosynthetic gene cluster from Streptomyces cacaoi and engineered production of polyoxin H.</title>
        <authorList>
            <person name="Chen W."/>
            <person name="Huang T."/>
            <person name="He X."/>
            <person name="Meng Q."/>
            <person name="You D."/>
            <person name="Bai L."/>
            <person name="Li J."/>
            <person name="Wu M."/>
            <person name="Li R."/>
            <person name="Xie Z."/>
            <person name="Zhou H."/>
            <person name="Zhou X."/>
            <person name="Tan H."/>
            <person name="Deng Z."/>
        </authorList>
    </citation>
    <scope>NUCLEOTIDE SEQUENCE</scope>
</reference>
<protein>
    <submittedName>
        <fullName evidence="1">Putative hydroxylase</fullName>
    </submittedName>
</protein>
<dbReference type="SMR" id="C1IC32"/>
<sequence>MVTHAEPHVHHTGLHLIDAEDLRRLNAEPPAMSEFIRAVKEAPEFDKHYRLWLMTVHQDGRHTPKAEKLPPAWAELLDEVVQDSFRTWLSSRTGVDLEGAALEVNVSLRDPGDYRNVHRGKPDRAMNAVLVLSEHWPENGGGTYDLWESPDRDAPARSVLPVPGSLYTVVPSDASWHSVSPVAQDAPGSLLTLALGYSMPERRS</sequence>
<evidence type="ECO:0000313" key="2">
    <source>
        <dbReference type="EMBL" id="GHI60770.1"/>
    </source>
</evidence>
<dbReference type="Proteomes" id="UP000649259">
    <property type="component" value="Unassembled WGS sequence"/>
</dbReference>
<reference evidence="1" key="2">
    <citation type="journal article" date="2009" name="Microbiology">
        <title>polR, a pathway-specific transcriptional regulatory gene, positively controls polyoxin biosynthesis in Streptomyces cacaoi subsp. asoensis.</title>
        <authorList>
            <person name="Li R."/>
            <person name="Xie Z."/>
            <person name="Tian Y."/>
            <person name="Yang H."/>
            <person name="Chen W."/>
            <person name="You D."/>
            <person name="Liu G."/>
            <person name="Deng Z."/>
            <person name="Tan H."/>
        </authorList>
    </citation>
    <scope>NUCLEOTIDE SEQUENCE</scope>
</reference>
<dbReference type="EMBL" id="BNEB01000002">
    <property type="protein sequence ID" value="GHI60770.1"/>
    <property type="molecule type" value="Genomic_DNA"/>
</dbReference>
<evidence type="ECO:0000313" key="3">
    <source>
        <dbReference type="Proteomes" id="UP000649259"/>
    </source>
</evidence>
<dbReference type="EMBL" id="EU158805">
    <property type="protein sequence ID" value="ABX24501.1"/>
    <property type="molecule type" value="Genomic_DNA"/>
</dbReference>
<gene>
    <name evidence="1" type="primary">polC</name>
    <name evidence="2" type="ORF">Saso_24200</name>
</gene>
<proteinExistence type="predicted"/>
<keyword evidence="3" id="KW-1185">Reference proteome</keyword>